<reference evidence="2 3" key="1">
    <citation type="journal article" date="2005" name="Int. J. Syst. Evol. Microbiol.">
        <title>Bacillus cibi sp. nov., isolated from jeotgal, a traditional Korean fermented seafood.</title>
        <authorList>
            <person name="Yoon J.H."/>
            <person name="Lee C.H."/>
            <person name="Oh T.K."/>
        </authorList>
    </citation>
    <scope>NUCLEOTIDE SEQUENCE [LARGE SCALE GENOMIC DNA]</scope>
    <source>
        <strain evidence="2 3">DSM 16189</strain>
    </source>
</reference>
<keyword evidence="3" id="KW-1185">Reference proteome</keyword>
<comment type="caution">
    <text evidence="2">The sequence shown here is derived from an EMBL/GenBank/DDBJ whole genome shotgun (WGS) entry which is preliminary data.</text>
</comment>
<dbReference type="InterPro" id="IPR018680">
    <property type="entry name" value="DUF2164"/>
</dbReference>
<gene>
    <name evidence="2" type="ORF">GS18_0208235</name>
</gene>
<keyword evidence="1" id="KW-0175">Coiled coil</keyword>
<organism evidence="2 3">
    <name type="scientific">Metabacillus indicus</name>
    <name type="common">Bacillus indicus</name>
    <dbReference type="NCBI Taxonomy" id="246786"/>
    <lineage>
        <taxon>Bacteria</taxon>
        <taxon>Bacillati</taxon>
        <taxon>Bacillota</taxon>
        <taxon>Bacilli</taxon>
        <taxon>Bacillales</taxon>
        <taxon>Bacillaceae</taxon>
        <taxon>Metabacillus</taxon>
    </lineage>
</organism>
<evidence type="ECO:0000313" key="2">
    <source>
        <dbReference type="EMBL" id="KEZ52817.1"/>
    </source>
</evidence>
<evidence type="ECO:0008006" key="4">
    <source>
        <dbReference type="Google" id="ProtNLM"/>
    </source>
</evidence>
<protein>
    <recommendedName>
        <fullName evidence="4">DUF2164 domain-containing protein</fullName>
    </recommendedName>
</protein>
<evidence type="ECO:0000256" key="1">
    <source>
        <dbReference type="SAM" id="Coils"/>
    </source>
</evidence>
<dbReference type="Pfam" id="PF09932">
    <property type="entry name" value="DUF2164"/>
    <property type="match status" value="1"/>
</dbReference>
<sequence length="81" mass="9759">MFIQFTKEQKMMMIEDIQRYYYQENGDEIGELAAENLLEFIKESIGPHFYNQAVKDAKNLVEQRMQSMEEDLYALERTVKR</sequence>
<dbReference type="STRING" id="246786.GS18_0208235"/>
<proteinExistence type="predicted"/>
<dbReference type="AlphaFoldDB" id="A0A084GZQ5"/>
<feature type="coiled-coil region" evidence="1">
    <location>
        <begin position="51"/>
        <end position="78"/>
    </location>
</feature>
<evidence type="ECO:0000313" key="3">
    <source>
        <dbReference type="Proteomes" id="UP000028549"/>
    </source>
</evidence>
<accession>A0A084GZQ5</accession>
<dbReference type="EMBL" id="JNVC02000004">
    <property type="protein sequence ID" value="KEZ52817.1"/>
    <property type="molecule type" value="Genomic_DNA"/>
</dbReference>
<dbReference type="Proteomes" id="UP000028549">
    <property type="component" value="Unassembled WGS sequence"/>
</dbReference>
<name>A0A084GZQ5_METID</name>